<dbReference type="InParanoid" id="A0A7L4YL48"/>
<dbReference type="Pfam" id="PF06999">
    <property type="entry name" value="Suc_Fer-like"/>
    <property type="match status" value="1"/>
</dbReference>
<dbReference type="InterPro" id="IPR036249">
    <property type="entry name" value="Thioredoxin-like_sf"/>
</dbReference>
<reference evidence="1 2" key="1">
    <citation type="journal article" date="2018" name="Int. J. Syst. Evol. Microbiol.">
        <title>Epidermidibacterium keratini gen. nov., sp. nov., a member of the family Sporichthyaceae, isolated from keratin epidermis.</title>
        <authorList>
            <person name="Lee D.G."/>
            <person name="Trujillo M.E."/>
            <person name="Kang S."/>
            <person name="Nam J.J."/>
            <person name="Kim Y.J."/>
        </authorList>
    </citation>
    <scope>NUCLEOTIDE SEQUENCE [LARGE SCALE GENOMIC DNA]</scope>
    <source>
        <strain evidence="1 2">EPI-7</strain>
    </source>
</reference>
<protein>
    <submittedName>
        <fullName evidence="1">Sucrase ferredoxin</fullName>
    </submittedName>
</protein>
<evidence type="ECO:0000313" key="2">
    <source>
        <dbReference type="Proteomes" id="UP000463857"/>
    </source>
</evidence>
<dbReference type="EMBL" id="CP047156">
    <property type="protein sequence ID" value="QHB99781.1"/>
    <property type="molecule type" value="Genomic_DNA"/>
</dbReference>
<dbReference type="KEGG" id="eke:EK0264_05475"/>
<dbReference type="CDD" id="cd03062">
    <property type="entry name" value="TRX_Fd_Sucrase"/>
    <property type="match status" value="1"/>
</dbReference>
<dbReference type="RefSeq" id="WP_159543680.1">
    <property type="nucleotide sequence ID" value="NZ_CP047156.1"/>
</dbReference>
<gene>
    <name evidence="1" type="ORF">EK0264_05475</name>
</gene>
<dbReference type="OrthoDB" id="3399139at2"/>
<accession>A0A7L4YL48</accession>
<keyword evidence="2" id="KW-1185">Reference proteome</keyword>
<dbReference type="AlphaFoldDB" id="A0A7L4YL48"/>
<dbReference type="InterPro" id="IPR009737">
    <property type="entry name" value="Aim32/Apd1-like"/>
</dbReference>
<dbReference type="SUPFAM" id="SSF52833">
    <property type="entry name" value="Thioredoxin-like"/>
    <property type="match status" value="1"/>
</dbReference>
<proteinExistence type="predicted"/>
<sequence length="293" mass="31894">MSDPFRCATSARERGDDLGATAVPVRTWVLVEYAGGWPIKGFADLDIDRAVRAEVHAAAVAAGARIQLVRRHGRQPERAAHRWAVLQHDGLRQQWGTWERDDELRAIIPALSRQGEPGHPPVLLVCTHGVHDVCCAVRGRPVAAALADRWSEQAWECDHVGGDRFAANLVVAPGGYYFGGLDPETAVQVVDAYDSGRIFATYLRGSTTTTAPGQAAMIEAVRRFGPVTPDSLKVVDMRRDDDRVWVRLAGSAPLPASMEAEVVARRTAAARLTCRATRETNAVVYDVVSLTAR</sequence>
<name>A0A7L4YL48_9ACTN</name>
<evidence type="ECO:0000313" key="1">
    <source>
        <dbReference type="EMBL" id="QHB99781.1"/>
    </source>
</evidence>
<dbReference type="Proteomes" id="UP000463857">
    <property type="component" value="Chromosome"/>
</dbReference>
<organism evidence="1 2">
    <name type="scientific">Epidermidibacterium keratini</name>
    <dbReference type="NCBI Taxonomy" id="1891644"/>
    <lineage>
        <taxon>Bacteria</taxon>
        <taxon>Bacillati</taxon>
        <taxon>Actinomycetota</taxon>
        <taxon>Actinomycetes</taxon>
        <taxon>Sporichthyales</taxon>
        <taxon>Sporichthyaceae</taxon>
        <taxon>Epidermidibacterium</taxon>
    </lineage>
</organism>